<dbReference type="VEuPathDB" id="FungiDB:NCU03746"/>
<name>Q9C2G4_NEUCS</name>
<dbReference type="AlphaFoldDB" id="Q9C2G4"/>
<gene>
    <name evidence="2" type="primary">93G11.290</name>
</gene>
<evidence type="ECO:0000313" key="2">
    <source>
        <dbReference type="EMBL" id="CAC28681.2"/>
    </source>
</evidence>
<evidence type="ECO:0000256" key="1">
    <source>
        <dbReference type="SAM" id="MobiDB-lite"/>
    </source>
</evidence>
<reference evidence="2" key="1">
    <citation type="submission" date="2001-02" db="EMBL/GenBank/DDBJ databases">
        <authorList>
            <person name="Schulte U."/>
            <person name="Aign V."/>
            <person name="Hoheisel J."/>
            <person name="Brandt P."/>
            <person name="Fartmann B."/>
            <person name="Holland R."/>
            <person name="Nyakatura G."/>
            <person name="Mewes H.W."/>
            <person name="Mannhaupt G."/>
        </authorList>
    </citation>
    <scope>NUCLEOTIDE SEQUENCE</scope>
</reference>
<reference evidence="2" key="2">
    <citation type="submission" date="2001-11" db="EMBL/GenBank/DDBJ databases">
        <authorList>
            <person name="German Neurospora genome project"/>
        </authorList>
    </citation>
    <scope>NUCLEOTIDE SEQUENCE</scope>
</reference>
<sequence>MPRVVLCAGLAKKNTNHIPTRLVSPFVGLIGADVVDGTFAVVPLHIKLAGRGEASYVLADGRKGCAKLPQKSSSDLLSTLQLGKHHAYAQIFKPQPSDRERRAEASSTNKPPQRAGQLQSGRMLPNQGCGEQNPNIKYTTIKPLSAVGFALALHYVLIPILDNHGIHDFSANSSKDPAVFTVAATVGQVSATVTAHGTRQIRNLQTPRTCLARSPSHPSRRRQEACGHWTGHAFNTTIRFFRCNPSLCRQKRAKNDNLKRKGPRILRYWLFVPELIMTIPSSFLTDPGRSFAGLPLVTKIRKLSVRKDFDTLRTQDRLGSRGRGCRKNKMRVFAGHGCGNQNVGPFEPRRRTHIMEQRIRARQASEGLKTQETQERSHTFFYGNTPAESTSAHHLSRALGGFQGVQLLSARIGTQVAQGMRGATGNMLLLGPALSILPEESKLIYQVSVSAQWYHRGLKPYASSQCLAHAHGLTAVESFVTLSDIALG</sequence>
<proteinExistence type="predicted"/>
<organism evidence="2">
    <name type="scientific">Neurospora crassa</name>
    <dbReference type="NCBI Taxonomy" id="5141"/>
    <lineage>
        <taxon>Eukaryota</taxon>
        <taxon>Fungi</taxon>
        <taxon>Dikarya</taxon>
        <taxon>Ascomycota</taxon>
        <taxon>Pezizomycotina</taxon>
        <taxon>Sordariomycetes</taxon>
        <taxon>Sordariomycetidae</taxon>
        <taxon>Sordariales</taxon>
        <taxon>Sordariaceae</taxon>
        <taxon>Neurospora</taxon>
    </lineage>
</organism>
<feature type="compositionally biased region" description="Polar residues" evidence="1">
    <location>
        <begin position="105"/>
        <end position="120"/>
    </location>
</feature>
<protein>
    <submittedName>
        <fullName evidence="2">Uncharacterized protein 93G11.290</fullName>
    </submittedName>
</protein>
<dbReference type="EMBL" id="AL513443">
    <property type="protein sequence ID" value="CAC28681.2"/>
    <property type="molecule type" value="Genomic_DNA"/>
</dbReference>
<accession>Q9C2G4</accession>
<feature type="region of interest" description="Disordered" evidence="1">
    <location>
        <begin position="91"/>
        <end position="131"/>
    </location>
</feature>